<protein>
    <recommendedName>
        <fullName evidence="1">Ubiquitin-like domain-containing protein</fullName>
    </recommendedName>
</protein>
<reference evidence="3" key="3">
    <citation type="journal article" date="2014" name="Nature">
        <title>Elephant shark genome provides unique insights into gnathostome evolution.</title>
        <authorList>
            <consortium name="International Elephant Shark Genome Sequencing Consortium"/>
            <person name="Venkatesh B."/>
            <person name="Lee A.P."/>
            <person name="Ravi V."/>
            <person name="Maurya A.K."/>
            <person name="Lian M.M."/>
            <person name="Swann J.B."/>
            <person name="Ohta Y."/>
            <person name="Flajnik M.F."/>
            <person name="Sutoh Y."/>
            <person name="Kasahara M."/>
            <person name="Hoon S."/>
            <person name="Gangu V."/>
            <person name="Roy S.W."/>
            <person name="Irimia M."/>
            <person name="Korzh V."/>
            <person name="Kondrychyn I."/>
            <person name="Lim Z.W."/>
            <person name="Tay B.H."/>
            <person name="Tohari S."/>
            <person name="Kong K.W."/>
            <person name="Ho S."/>
            <person name="Lorente-Galdos B."/>
            <person name="Quilez J."/>
            <person name="Marques-Bonet T."/>
            <person name="Raney B.J."/>
            <person name="Ingham P.W."/>
            <person name="Tay A."/>
            <person name="Hillier L.W."/>
            <person name="Minx P."/>
            <person name="Boehm T."/>
            <person name="Wilson R.K."/>
            <person name="Brenner S."/>
            <person name="Warren W.C."/>
        </authorList>
    </citation>
    <scope>NUCLEOTIDE SEQUENCE [LARGE SCALE GENOMIC DNA]</scope>
</reference>
<reference evidence="3" key="2">
    <citation type="journal article" date="2007" name="PLoS Biol.">
        <title>Survey sequencing and comparative analysis of the elephant shark (Callorhinchus milii) genome.</title>
        <authorList>
            <person name="Venkatesh B."/>
            <person name="Kirkness E.F."/>
            <person name="Loh Y.H."/>
            <person name="Halpern A.L."/>
            <person name="Lee A.P."/>
            <person name="Johnson J."/>
            <person name="Dandona N."/>
            <person name="Viswanathan L.D."/>
            <person name="Tay A."/>
            <person name="Venter J.C."/>
            <person name="Strausberg R.L."/>
            <person name="Brenner S."/>
        </authorList>
    </citation>
    <scope>NUCLEOTIDE SEQUENCE [LARGE SCALE GENOMIC DNA]</scope>
</reference>
<dbReference type="Proteomes" id="UP000314986">
    <property type="component" value="Unassembled WGS sequence"/>
</dbReference>
<evidence type="ECO:0000313" key="3">
    <source>
        <dbReference type="Proteomes" id="UP000314986"/>
    </source>
</evidence>
<reference evidence="2" key="4">
    <citation type="submission" date="2025-08" db="UniProtKB">
        <authorList>
            <consortium name="Ensembl"/>
        </authorList>
    </citation>
    <scope>IDENTIFICATION</scope>
</reference>
<dbReference type="SMART" id="SM00213">
    <property type="entry name" value="UBQ"/>
    <property type="match status" value="1"/>
</dbReference>
<reference evidence="3" key="1">
    <citation type="journal article" date="2006" name="Science">
        <title>Ancient noncoding elements conserved in the human genome.</title>
        <authorList>
            <person name="Venkatesh B."/>
            <person name="Kirkness E.F."/>
            <person name="Loh Y.H."/>
            <person name="Halpern A.L."/>
            <person name="Lee A.P."/>
            <person name="Johnson J."/>
            <person name="Dandona N."/>
            <person name="Viswanathan L.D."/>
            <person name="Tay A."/>
            <person name="Venter J.C."/>
            <person name="Strausberg R.L."/>
            <person name="Brenner S."/>
        </authorList>
    </citation>
    <scope>NUCLEOTIDE SEQUENCE [LARGE SCALE GENOMIC DNA]</scope>
</reference>
<organism evidence="2 3">
    <name type="scientific">Callorhinchus milii</name>
    <name type="common">Ghost shark</name>
    <dbReference type="NCBI Taxonomy" id="7868"/>
    <lineage>
        <taxon>Eukaryota</taxon>
        <taxon>Metazoa</taxon>
        <taxon>Chordata</taxon>
        <taxon>Craniata</taxon>
        <taxon>Vertebrata</taxon>
        <taxon>Chondrichthyes</taxon>
        <taxon>Holocephali</taxon>
        <taxon>Chimaeriformes</taxon>
        <taxon>Callorhinchidae</taxon>
        <taxon>Callorhinchus</taxon>
    </lineage>
</organism>
<name>A0A4W3JVY8_CALMI</name>
<dbReference type="AlphaFoldDB" id="A0A4W3JVY8"/>
<dbReference type="GeneTree" id="ENSGT01150000287576"/>
<reference evidence="2" key="5">
    <citation type="submission" date="2025-09" db="UniProtKB">
        <authorList>
            <consortium name="Ensembl"/>
        </authorList>
    </citation>
    <scope>IDENTIFICATION</scope>
</reference>
<keyword evidence="3" id="KW-1185">Reference proteome</keyword>
<feature type="domain" description="Ubiquitin-like" evidence="1">
    <location>
        <begin position="1"/>
        <end position="70"/>
    </location>
</feature>
<dbReference type="InterPro" id="IPR029071">
    <property type="entry name" value="Ubiquitin-like_domsf"/>
</dbReference>
<sequence length="116" mass="13081">MLLHMKRFNLTVKLKVRPNDNMKHIRVHLVKQGITSWKMVFTYKGKQLGENETLEVKKIRTGSVLMLVKKGECFASGLGQRSKRFPSGCGGGEGSANVNSVLSNWKVLVKEFVFLD</sequence>
<dbReference type="Pfam" id="PF00240">
    <property type="entry name" value="ubiquitin"/>
    <property type="match status" value="1"/>
</dbReference>
<evidence type="ECO:0000313" key="2">
    <source>
        <dbReference type="Ensembl" id="ENSCMIP00000043286.1"/>
    </source>
</evidence>
<proteinExistence type="predicted"/>
<accession>A0A4W3JVY8</accession>
<dbReference type="Ensembl" id="ENSCMIT00000043908.1">
    <property type="protein sequence ID" value="ENSCMIP00000043286.1"/>
    <property type="gene ID" value="ENSCMIG00000017965.1"/>
</dbReference>
<dbReference type="InParanoid" id="A0A4W3JVY8"/>
<dbReference type="InterPro" id="IPR000626">
    <property type="entry name" value="Ubiquitin-like_dom"/>
</dbReference>
<dbReference type="Gene3D" id="3.10.20.90">
    <property type="entry name" value="Phosphatidylinositol 3-kinase Catalytic Subunit, Chain A, domain 1"/>
    <property type="match status" value="1"/>
</dbReference>
<dbReference type="PROSITE" id="PS50053">
    <property type="entry name" value="UBIQUITIN_2"/>
    <property type="match status" value="1"/>
</dbReference>
<dbReference type="SUPFAM" id="SSF54236">
    <property type="entry name" value="Ubiquitin-like"/>
    <property type="match status" value="1"/>
</dbReference>
<evidence type="ECO:0000259" key="1">
    <source>
        <dbReference type="PROSITE" id="PS50053"/>
    </source>
</evidence>